<dbReference type="Gene3D" id="1.10.510.10">
    <property type="entry name" value="Transferase(Phosphotransferase) domain 1"/>
    <property type="match status" value="1"/>
</dbReference>
<dbReference type="SUPFAM" id="SSF56112">
    <property type="entry name" value="Protein kinase-like (PK-like)"/>
    <property type="match status" value="1"/>
</dbReference>
<dbReference type="RefSeq" id="WP_201945334.1">
    <property type="nucleotide sequence ID" value="NZ_JAERRJ010000003.1"/>
</dbReference>
<comment type="catalytic activity">
    <reaction evidence="9">
        <text>L-seryl-[protein] + ATP = O-phospho-L-seryl-[protein] + ADP + H(+)</text>
        <dbReference type="Rhea" id="RHEA:17989"/>
        <dbReference type="Rhea" id="RHEA-COMP:9863"/>
        <dbReference type="Rhea" id="RHEA-COMP:11604"/>
        <dbReference type="ChEBI" id="CHEBI:15378"/>
        <dbReference type="ChEBI" id="CHEBI:29999"/>
        <dbReference type="ChEBI" id="CHEBI:30616"/>
        <dbReference type="ChEBI" id="CHEBI:83421"/>
        <dbReference type="ChEBI" id="CHEBI:456216"/>
        <dbReference type="EC" id="2.7.11.1"/>
    </reaction>
</comment>
<dbReference type="PROSITE" id="PS00107">
    <property type="entry name" value="PROTEIN_KINASE_ATP"/>
    <property type="match status" value="1"/>
</dbReference>
<feature type="compositionally biased region" description="Low complexity" evidence="11">
    <location>
        <begin position="289"/>
        <end position="328"/>
    </location>
</feature>
<dbReference type="PANTHER" id="PTHR43289">
    <property type="entry name" value="MITOGEN-ACTIVATED PROTEIN KINASE KINASE KINASE 20-RELATED"/>
    <property type="match status" value="1"/>
</dbReference>
<keyword evidence="7 10" id="KW-0067">ATP-binding</keyword>
<organism evidence="14 15">
    <name type="scientific">Nocardia acididurans</name>
    <dbReference type="NCBI Taxonomy" id="2802282"/>
    <lineage>
        <taxon>Bacteria</taxon>
        <taxon>Bacillati</taxon>
        <taxon>Actinomycetota</taxon>
        <taxon>Actinomycetes</taxon>
        <taxon>Mycobacteriales</taxon>
        <taxon>Nocardiaceae</taxon>
        <taxon>Nocardia</taxon>
    </lineage>
</organism>
<dbReference type="PANTHER" id="PTHR43289:SF6">
    <property type="entry name" value="SERINE_THREONINE-PROTEIN KINASE NEKL-3"/>
    <property type="match status" value="1"/>
</dbReference>
<evidence type="ECO:0000259" key="12">
    <source>
        <dbReference type="PROSITE" id="PS50011"/>
    </source>
</evidence>
<name>A0ABS1M1B2_9NOCA</name>
<evidence type="ECO:0000256" key="5">
    <source>
        <dbReference type="ARBA" id="ARBA00022741"/>
    </source>
</evidence>
<keyword evidence="6 14" id="KW-0418">Kinase</keyword>
<dbReference type="Gene3D" id="3.30.10.20">
    <property type="match status" value="2"/>
</dbReference>
<evidence type="ECO:0000256" key="3">
    <source>
        <dbReference type="ARBA" id="ARBA00022679"/>
    </source>
</evidence>
<feature type="domain" description="Protein kinase" evidence="12">
    <location>
        <begin position="14"/>
        <end position="277"/>
    </location>
</feature>
<dbReference type="PROSITE" id="PS00108">
    <property type="entry name" value="PROTEIN_KINASE_ST"/>
    <property type="match status" value="1"/>
</dbReference>
<dbReference type="Pfam" id="PF03793">
    <property type="entry name" value="PASTA"/>
    <property type="match status" value="2"/>
</dbReference>
<accession>A0ABS1M1B2</accession>
<dbReference type="EMBL" id="JAERRJ010000003">
    <property type="protein sequence ID" value="MBL1074452.1"/>
    <property type="molecule type" value="Genomic_DNA"/>
</dbReference>
<keyword evidence="2" id="KW-0723">Serine/threonine-protein kinase</keyword>
<evidence type="ECO:0000256" key="1">
    <source>
        <dbReference type="ARBA" id="ARBA00012513"/>
    </source>
</evidence>
<evidence type="ECO:0000256" key="4">
    <source>
        <dbReference type="ARBA" id="ARBA00022737"/>
    </source>
</evidence>
<evidence type="ECO:0000313" key="15">
    <source>
        <dbReference type="Proteomes" id="UP000602198"/>
    </source>
</evidence>
<dbReference type="CDD" id="cd14014">
    <property type="entry name" value="STKc_PknB_like"/>
    <property type="match status" value="1"/>
</dbReference>
<dbReference type="InterPro" id="IPR000719">
    <property type="entry name" value="Prot_kinase_dom"/>
</dbReference>
<dbReference type="PROSITE" id="PS51178">
    <property type="entry name" value="PASTA"/>
    <property type="match status" value="2"/>
</dbReference>
<feature type="compositionally biased region" description="Polar residues" evidence="11">
    <location>
        <begin position="345"/>
        <end position="357"/>
    </location>
</feature>
<dbReference type="Proteomes" id="UP000602198">
    <property type="component" value="Unassembled WGS sequence"/>
</dbReference>
<evidence type="ECO:0000256" key="2">
    <source>
        <dbReference type="ARBA" id="ARBA00022527"/>
    </source>
</evidence>
<dbReference type="InterPro" id="IPR008271">
    <property type="entry name" value="Ser/Thr_kinase_AS"/>
</dbReference>
<protein>
    <recommendedName>
        <fullName evidence="1">non-specific serine/threonine protein kinase</fullName>
        <ecNumber evidence="1">2.7.11.1</ecNumber>
    </recommendedName>
</protein>
<comment type="catalytic activity">
    <reaction evidence="8">
        <text>L-threonyl-[protein] + ATP = O-phospho-L-threonyl-[protein] + ADP + H(+)</text>
        <dbReference type="Rhea" id="RHEA:46608"/>
        <dbReference type="Rhea" id="RHEA-COMP:11060"/>
        <dbReference type="Rhea" id="RHEA-COMP:11605"/>
        <dbReference type="ChEBI" id="CHEBI:15378"/>
        <dbReference type="ChEBI" id="CHEBI:30013"/>
        <dbReference type="ChEBI" id="CHEBI:30616"/>
        <dbReference type="ChEBI" id="CHEBI:61977"/>
        <dbReference type="ChEBI" id="CHEBI:456216"/>
        <dbReference type="EC" id="2.7.11.1"/>
    </reaction>
</comment>
<keyword evidence="4" id="KW-0677">Repeat</keyword>
<sequence length="725" mass="74786">MGTTLRPGENFAGYQILRRLGAGGMGAVYQARDRDLPRFVALKLLTATDDADPEHRVRFLREADSVARLEHPNIVTVYSRGEDAGQLWISMTFVDGTDVATALRQGAIHPARAVRILTETAAALDHAHETGILHRDVKPANILLTQRGGERVLLTDFGIAKARDESHQLTRKGEVVASFQYVAPERLTQPDDADHRADIYSLGCTFYHMLTGRAPYGGEDVGQIVYGHAYKPVPRPTDQNDTLPRALDEVIARAMAKDPTGRYQTCAQFARAAAQSLRRPPPARTPGSGTPAVPSAGPTTPGTAPTATGTASTAPGTAPTRTPATATSFPRIPKSALNTADAKAQHTSSPRIPTQGTSGPGGTAQGPAASRAPAPGNSSPRIPTQAAPAPGLRGHGASGPRFRTQSAGAGFSTPPGTTRQIGDSGPLAGPGQRNVTPERGRNSTGPRPAVGNPQPARTVANTPPPTRVMPSEPRFIPPDFGDRGERGVGADRDPPGRERRVAVWLVAGLASVLALVCIAYAQSRAGGEGGGGVSTTLPTTAVTTTDSVTSAVDTTVVTTSDQQVTTGQQGTTGQGTTPVKTSDVVITDPTVPDVVGTAYTQAKTKLENAGFTVTKVEKTDSSTAGTVLSLDPGAGTSAKSGSTITVTVSSGPAKKTITMPNLVGLDAAQAAAVLKEQGWAGSLQTATTTVTDSAQVGVITAQDPASGSDTTVDSTVTITIGKLKA</sequence>
<comment type="caution">
    <text evidence="14">The sequence shown here is derived from an EMBL/GenBank/DDBJ whole genome shotgun (WGS) entry which is preliminary data.</text>
</comment>
<dbReference type="InterPro" id="IPR005543">
    <property type="entry name" value="PASTA_dom"/>
</dbReference>
<keyword evidence="15" id="KW-1185">Reference proteome</keyword>
<dbReference type="InterPro" id="IPR017441">
    <property type="entry name" value="Protein_kinase_ATP_BS"/>
</dbReference>
<evidence type="ECO:0000256" key="7">
    <source>
        <dbReference type="ARBA" id="ARBA00022840"/>
    </source>
</evidence>
<dbReference type="PROSITE" id="PS50011">
    <property type="entry name" value="PROTEIN_KINASE_DOM"/>
    <property type="match status" value="1"/>
</dbReference>
<keyword evidence="3" id="KW-0808">Transferase</keyword>
<evidence type="ECO:0000256" key="9">
    <source>
        <dbReference type="ARBA" id="ARBA00048679"/>
    </source>
</evidence>
<proteinExistence type="predicted"/>
<dbReference type="GO" id="GO:0016301">
    <property type="term" value="F:kinase activity"/>
    <property type="evidence" value="ECO:0007669"/>
    <property type="project" value="UniProtKB-KW"/>
</dbReference>
<evidence type="ECO:0000256" key="8">
    <source>
        <dbReference type="ARBA" id="ARBA00047899"/>
    </source>
</evidence>
<dbReference type="InterPro" id="IPR011009">
    <property type="entry name" value="Kinase-like_dom_sf"/>
</dbReference>
<dbReference type="Pfam" id="PF00069">
    <property type="entry name" value="Pkinase"/>
    <property type="match status" value="1"/>
</dbReference>
<feature type="binding site" evidence="10">
    <location>
        <position position="43"/>
    </location>
    <ligand>
        <name>ATP</name>
        <dbReference type="ChEBI" id="CHEBI:30616"/>
    </ligand>
</feature>
<dbReference type="CDD" id="cd06577">
    <property type="entry name" value="PASTA_pknB"/>
    <property type="match status" value="2"/>
</dbReference>
<feature type="domain" description="PASTA" evidence="13">
    <location>
        <begin position="588"/>
        <end position="650"/>
    </location>
</feature>
<reference evidence="14 15" key="1">
    <citation type="submission" date="2021-01" db="EMBL/GenBank/DDBJ databases">
        <title>WGS of actinomycetes isolated from Thailand.</title>
        <authorList>
            <person name="Thawai C."/>
        </authorList>
    </citation>
    <scope>NUCLEOTIDE SEQUENCE [LARGE SCALE GENOMIC DNA]</scope>
    <source>
        <strain evidence="14 15">LPG 2</strain>
    </source>
</reference>
<evidence type="ECO:0000313" key="14">
    <source>
        <dbReference type="EMBL" id="MBL1074452.1"/>
    </source>
</evidence>
<gene>
    <name evidence="14" type="ORF">JK358_08585</name>
</gene>
<evidence type="ECO:0000259" key="13">
    <source>
        <dbReference type="PROSITE" id="PS51178"/>
    </source>
</evidence>
<dbReference type="EC" id="2.7.11.1" evidence="1"/>
<evidence type="ECO:0000256" key="11">
    <source>
        <dbReference type="SAM" id="MobiDB-lite"/>
    </source>
</evidence>
<evidence type="ECO:0000256" key="6">
    <source>
        <dbReference type="ARBA" id="ARBA00022777"/>
    </source>
</evidence>
<evidence type="ECO:0000256" key="10">
    <source>
        <dbReference type="PROSITE-ProRule" id="PRU10141"/>
    </source>
</evidence>
<feature type="region of interest" description="Disordered" evidence="11">
    <location>
        <begin position="271"/>
        <end position="495"/>
    </location>
</feature>
<dbReference type="Gene3D" id="3.30.200.20">
    <property type="entry name" value="Phosphorylase Kinase, domain 1"/>
    <property type="match status" value="1"/>
</dbReference>
<dbReference type="SMART" id="SM00740">
    <property type="entry name" value="PASTA"/>
    <property type="match status" value="2"/>
</dbReference>
<dbReference type="SMART" id="SM00220">
    <property type="entry name" value="S_TKc"/>
    <property type="match status" value="1"/>
</dbReference>
<feature type="compositionally biased region" description="Basic and acidic residues" evidence="11">
    <location>
        <begin position="480"/>
        <end position="495"/>
    </location>
</feature>
<keyword evidence="5 10" id="KW-0547">Nucleotide-binding</keyword>
<feature type="domain" description="PASTA" evidence="13">
    <location>
        <begin position="651"/>
        <end position="722"/>
    </location>
</feature>